<evidence type="ECO:0000259" key="2">
    <source>
        <dbReference type="Pfam" id="PF03981"/>
    </source>
</evidence>
<dbReference type="InterPro" id="IPR021150">
    <property type="entry name" value="Ubiq_cyt_c_chap"/>
</dbReference>
<comment type="caution">
    <text evidence="4">The sequence shown here is derived from an EMBL/GenBank/DDBJ whole genome shotgun (WGS) entry which is preliminary data.</text>
</comment>
<evidence type="ECO:0000313" key="4">
    <source>
        <dbReference type="EMBL" id="MCO7546272.1"/>
    </source>
</evidence>
<dbReference type="RefSeq" id="WP_214330440.1">
    <property type="nucleotide sequence ID" value="NZ_DALYPK010000014.1"/>
</dbReference>
<organism evidence="4 5">
    <name type="scientific">Stutzerimonas nitrititolerans</name>
    <dbReference type="NCBI Taxonomy" id="2482751"/>
    <lineage>
        <taxon>Bacteria</taxon>
        <taxon>Pseudomonadati</taxon>
        <taxon>Pseudomonadota</taxon>
        <taxon>Gammaproteobacteria</taxon>
        <taxon>Pseudomonadales</taxon>
        <taxon>Pseudomonadaceae</taxon>
        <taxon>Stutzerimonas</taxon>
    </lineage>
</organism>
<protein>
    <submittedName>
        <fullName evidence="4">DUF3944 domain-containing protein</fullName>
    </submittedName>
</protein>
<evidence type="ECO:0000313" key="5">
    <source>
        <dbReference type="Proteomes" id="UP001165292"/>
    </source>
</evidence>
<evidence type="ECO:0000259" key="3">
    <source>
        <dbReference type="Pfam" id="PF13099"/>
    </source>
</evidence>
<dbReference type="EMBL" id="JAMYBS010000022">
    <property type="protein sequence ID" value="MCO7546272.1"/>
    <property type="molecule type" value="Genomic_DNA"/>
</dbReference>
<proteinExistence type="inferred from homology"/>
<dbReference type="Pfam" id="PF13099">
    <property type="entry name" value="DUF3944"/>
    <property type="match status" value="1"/>
</dbReference>
<accession>A0AA41WKM9</accession>
<reference evidence="4" key="1">
    <citation type="submission" date="2022-06" db="EMBL/GenBank/DDBJ databases">
        <title>Detection of beta-lactamases in bacteria of animal origin.</title>
        <authorList>
            <person name="Mlynarcik P."/>
            <person name="Zdarska V."/>
            <person name="Chudobova H."/>
            <person name="Prochazkova P."/>
            <person name="Hricova K."/>
            <person name="Mezerova K."/>
            <person name="Bardon J."/>
            <person name="Dolejska M."/>
            <person name="Sukkar I."/>
            <person name="Kolar M."/>
        </authorList>
    </citation>
    <scope>NUCLEOTIDE SEQUENCE</scope>
    <source>
        <strain evidence="4">S 300-3</strain>
    </source>
</reference>
<dbReference type="AlphaFoldDB" id="A0AA41WKM9"/>
<dbReference type="Proteomes" id="UP001165292">
    <property type="component" value="Unassembled WGS sequence"/>
</dbReference>
<gene>
    <name evidence="4" type="ORF">NJF43_16050</name>
</gene>
<name>A0AA41WKM9_9GAMM</name>
<dbReference type="Pfam" id="PF03981">
    <property type="entry name" value="Ubiq_cyt_C_chap"/>
    <property type="match status" value="1"/>
</dbReference>
<feature type="domain" description="DUF3944" evidence="3">
    <location>
        <begin position="3"/>
        <end position="34"/>
    </location>
</feature>
<evidence type="ECO:0000256" key="1">
    <source>
        <dbReference type="ARBA" id="ARBA00006436"/>
    </source>
</evidence>
<sequence>MAYRYDPDLEFLGEMTSKDLTDLVDALTKDKNGENLWTEELTVNASYKVHYPNHAKYWQLIAAELQCFGANSLMTIFRGGKGVLYREILADVANKAGAKNIERSDKALDIEDKILSKLLGDAIDKMTESERNEFAKLVGATNLKNFTPAALTGAAQIIFKSGGFKSFQLTLMVANAVSRALFGRGLALAGNAALMRTAAVLTGPVGWALTGAWTAVDIAGPAFRVTLPAVIQVALLRKKHQAERDGLLEEINSII</sequence>
<dbReference type="InterPro" id="IPR025217">
    <property type="entry name" value="DUF3944"/>
</dbReference>
<comment type="similarity">
    <text evidence="1">Belongs to the UPF0174 family.</text>
</comment>
<feature type="domain" description="Ubiquinol-cytochrome c chaperone" evidence="2">
    <location>
        <begin position="54"/>
        <end position="227"/>
    </location>
</feature>